<accession>A0A6C0II30</accession>
<organism evidence="1">
    <name type="scientific">viral metagenome</name>
    <dbReference type="NCBI Taxonomy" id="1070528"/>
    <lineage>
        <taxon>unclassified sequences</taxon>
        <taxon>metagenomes</taxon>
        <taxon>organismal metagenomes</taxon>
    </lineage>
</organism>
<protein>
    <submittedName>
        <fullName evidence="1">Uncharacterized protein</fullName>
    </submittedName>
</protein>
<dbReference type="AlphaFoldDB" id="A0A6C0II30"/>
<reference evidence="1" key="1">
    <citation type="journal article" date="2020" name="Nature">
        <title>Giant virus diversity and host interactions through global metagenomics.</title>
        <authorList>
            <person name="Schulz F."/>
            <person name="Roux S."/>
            <person name="Paez-Espino D."/>
            <person name="Jungbluth S."/>
            <person name="Walsh D.A."/>
            <person name="Denef V.J."/>
            <person name="McMahon K.D."/>
            <person name="Konstantinidis K.T."/>
            <person name="Eloe-Fadrosh E.A."/>
            <person name="Kyrpides N.C."/>
            <person name="Woyke T."/>
        </authorList>
    </citation>
    <scope>NUCLEOTIDE SEQUENCE</scope>
    <source>
        <strain evidence="1">GVMAG-M-3300023184-77</strain>
    </source>
</reference>
<evidence type="ECO:0000313" key="1">
    <source>
        <dbReference type="EMBL" id="QHT91587.1"/>
    </source>
</evidence>
<dbReference type="EMBL" id="MN740166">
    <property type="protein sequence ID" value="QHT91587.1"/>
    <property type="molecule type" value="Genomic_DNA"/>
</dbReference>
<name>A0A6C0II30_9ZZZZ</name>
<proteinExistence type="predicted"/>
<sequence>MESIDSLSICWRGMAGSGKRTQCLEKLKQVATFRKIPFHIQMKTLSFDSGNASTVAKGEEEEDKNDSHQIEYESSLVHIGFDIARMSMQDKNILRPVLTNYGKGSHVLSGEQGHGNRIVVLYHSHLLSSESVLIIQSVLEQNENDLSIWLTSEIPVVQRIRDWFVEIPCASLEDKSFIILKQKNPHIHHNWSDIFKMKLLQWKKNQFPDISEVQEIKKFVYELLMRNLRWVECVHFLLDVIILCDELTDREKEKLLFVLSETQATGGYTTLPSYRIPIVWENLFLKLRNAILEDVREPSARCPDRKCKKIK</sequence>